<name>A0AAN9SSM3_PSOTE</name>
<dbReference type="Proteomes" id="UP001386955">
    <property type="component" value="Unassembled WGS sequence"/>
</dbReference>
<dbReference type="Gene3D" id="3.30.559.10">
    <property type="entry name" value="Chloramphenicol acetyltransferase-like domain"/>
    <property type="match status" value="2"/>
</dbReference>
<protein>
    <submittedName>
        <fullName evidence="3">Uncharacterized protein</fullName>
    </submittedName>
</protein>
<keyword evidence="1" id="KW-0808">Transferase</keyword>
<accession>A0AAN9SSM3</accession>
<evidence type="ECO:0000256" key="1">
    <source>
        <dbReference type="ARBA" id="ARBA00022679"/>
    </source>
</evidence>
<dbReference type="AlphaFoldDB" id="A0AAN9SSM3"/>
<dbReference type="InterPro" id="IPR023213">
    <property type="entry name" value="CAT-like_dom_sf"/>
</dbReference>
<sequence>MAAPRSTENLIQKSEVAPATVPDGRTRTTSHLPLTFLDLPLAGPIYGKRQFFYKYPYSTEHFCETTLSTLKHSLSLTLQHFFPLAGNLLCPPPPHKPFIRSTHHDSVTLTIIESQANFSHLSSNHPKSLKEFQDLVVPELPFSTTHDDTFIFPLVTLQATVFPNCGLCIAITYSHVIDGKCFNHFIKSWSSICRSGGVDLTLLENSPMCFDRELLKDPRGLEAIFLRGYFEERSTWKDRLIGQTSERRGEDFVKATIVFGKNDIEGLKRWALTEWKRNDEFNFPQYLSKFVVVCAFVWASLVKTRCRNDDEENDKEEYFLFAADCRDRLGYPIPETYFGNCLTFCDAMVKRNDLKGEDGFVKAVKAIKRAVNDMESEPLKDAEKWRESFKKMFVLGSALLSAGSPNFPVYSTDFGFGRPTKVEILHHFNCISLNQSGDEDGGIEIGLVCTTTEFEYLFSVIQQGLKASKS</sequence>
<dbReference type="PANTHER" id="PTHR31625">
    <property type="match status" value="1"/>
</dbReference>
<dbReference type="InterPro" id="IPR051504">
    <property type="entry name" value="Plant_metabolite_acyltrans"/>
</dbReference>
<evidence type="ECO:0000313" key="4">
    <source>
        <dbReference type="Proteomes" id="UP001386955"/>
    </source>
</evidence>
<comment type="caution">
    <text evidence="3">The sequence shown here is derived from an EMBL/GenBank/DDBJ whole genome shotgun (WGS) entry which is preliminary data.</text>
</comment>
<organism evidence="3 4">
    <name type="scientific">Psophocarpus tetragonolobus</name>
    <name type="common">Winged bean</name>
    <name type="synonym">Dolichos tetragonolobus</name>
    <dbReference type="NCBI Taxonomy" id="3891"/>
    <lineage>
        <taxon>Eukaryota</taxon>
        <taxon>Viridiplantae</taxon>
        <taxon>Streptophyta</taxon>
        <taxon>Embryophyta</taxon>
        <taxon>Tracheophyta</taxon>
        <taxon>Spermatophyta</taxon>
        <taxon>Magnoliopsida</taxon>
        <taxon>eudicotyledons</taxon>
        <taxon>Gunneridae</taxon>
        <taxon>Pentapetalae</taxon>
        <taxon>rosids</taxon>
        <taxon>fabids</taxon>
        <taxon>Fabales</taxon>
        <taxon>Fabaceae</taxon>
        <taxon>Papilionoideae</taxon>
        <taxon>50 kb inversion clade</taxon>
        <taxon>NPAAA clade</taxon>
        <taxon>indigoferoid/millettioid clade</taxon>
        <taxon>Phaseoleae</taxon>
        <taxon>Psophocarpus</taxon>
    </lineage>
</organism>
<evidence type="ECO:0000256" key="2">
    <source>
        <dbReference type="ARBA" id="ARBA00023315"/>
    </source>
</evidence>
<dbReference type="Pfam" id="PF02458">
    <property type="entry name" value="Transferase"/>
    <property type="match status" value="1"/>
</dbReference>
<keyword evidence="2" id="KW-0012">Acyltransferase</keyword>
<keyword evidence="4" id="KW-1185">Reference proteome</keyword>
<proteinExistence type="predicted"/>
<dbReference type="GO" id="GO:0016747">
    <property type="term" value="F:acyltransferase activity, transferring groups other than amino-acyl groups"/>
    <property type="evidence" value="ECO:0007669"/>
    <property type="project" value="UniProtKB-ARBA"/>
</dbReference>
<gene>
    <name evidence="3" type="ORF">VNO78_13910</name>
</gene>
<dbReference type="EMBL" id="JAYMYS010000003">
    <property type="protein sequence ID" value="KAK7401991.1"/>
    <property type="molecule type" value="Genomic_DNA"/>
</dbReference>
<evidence type="ECO:0000313" key="3">
    <source>
        <dbReference type="EMBL" id="KAK7401991.1"/>
    </source>
</evidence>
<reference evidence="3 4" key="1">
    <citation type="submission" date="2024-01" db="EMBL/GenBank/DDBJ databases">
        <title>The genomes of 5 underutilized Papilionoideae crops provide insights into root nodulation and disease resistanc.</title>
        <authorList>
            <person name="Jiang F."/>
        </authorList>
    </citation>
    <scope>NUCLEOTIDE SEQUENCE [LARGE SCALE GENOMIC DNA]</scope>
    <source>
        <strain evidence="3">DUOXIRENSHENG_FW03</strain>
        <tissue evidence="3">Leaves</tissue>
    </source>
</reference>